<organism evidence="3 4">
    <name type="scientific">Streptomyces marincola</name>
    <dbReference type="NCBI Taxonomy" id="2878388"/>
    <lineage>
        <taxon>Bacteria</taxon>
        <taxon>Bacillati</taxon>
        <taxon>Actinomycetota</taxon>
        <taxon>Actinomycetes</taxon>
        <taxon>Kitasatosporales</taxon>
        <taxon>Streptomycetaceae</taxon>
        <taxon>Streptomyces</taxon>
    </lineage>
</organism>
<gene>
    <name evidence="3" type="ORF">CAG99_06335</name>
</gene>
<dbReference type="KEGG" id="smao:CAG99_06335"/>
<reference evidence="3 4" key="1">
    <citation type="submission" date="2017-05" db="EMBL/GenBank/DDBJ databases">
        <title>Complete genome sequence of Streptomyces sp. SCSIO 03032 revealed the diverse biosynthetic pathways for its bioactive secondary metabolites.</title>
        <authorList>
            <person name="Ma L."/>
            <person name="Zhu Y."/>
            <person name="Zhang W."/>
            <person name="Zhang G."/>
            <person name="Tian X."/>
            <person name="Zhang S."/>
            <person name="Zhang C."/>
        </authorList>
    </citation>
    <scope>NUCLEOTIDE SEQUENCE [LARGE SCALE GENOMIC DNA]</scope>
    <source>
        <strain evidence="3 4">SCSIO 03032</strain>
    </source>
</reference>
<sequence>MTAPSSPQPPPSPSPAAVRRTAHTLSTGAIGWLYANRQRGAFAPDVTGELTDPDSVYKPLGESALAASLILREGIASPADRRAAEGLMEFAWAQLREGDLLYERQLRYMMMTDPLELYTHFARAGFRHDRLHALFNHLGGLTSRGAAEQLPNRRLAVANAARVAGLDRQADWAVLTDATWLGQTPEPWAIDWMTAYCMTHTVFHVTDWGGRPDALSPRIQDYLGRWLPVWIDIWQEIQEWDLVAELLIVDACLPEPRSAPEVWERLAAVQRPDGLVPRNGEPVTDDPDEAFREHQHTTVVAAVAGTLALSRHRGARALV</sequence>
<name>A0A1W7CUP5_9ACTN</name>
<dbReference type="OrthoDB" id="3685015at2"/>
<evidence type="ECO:0000313" key="3">
    <source>
        <dbReference type="EMBL" id="ARQ68523.1"/>
    </source>
</evidence>
<dbReference type="InterPro" id="IPR054190">
    <property type="entry name" value="DUF6895"/>
</dbReference>
<feature type="compositionally biased region" description="Pro residues" evidence="1">
    <location>
        <begin position="1"/>
        <end position="14"/>
    </location>
</feature>
<protein>
    <recommendedName>
        <fullName evidence="2">DUF6895 domain-containing protein</fullName>
    </recommendedName>
</protein>
<dbReference type="Proteomes" id="UP000194218">
    <property type="component" value="Chromosome"/>
</dbReference>
<dbReference type="Pfam" id="PF21836">
    <property type="entry name" value="DUF6895"/>
    <property type="match status" value="1"/>
</dbReference>
<dbReference type="AlphaFoldDB" id="A0A1W7CUP5"/>
<evidence type="ECO:0000256" key="1">
    <source>
        <dbReference type="SAM" id="MobiDB-lite"/>
    </source>
</evidence>
<evidence type="ECO:0000313" key="4">
    <source>
        <dbReference type="Proteomes" id="UP000194218"/>
    </source>
</evidence>
<proteinExistence type="predicted"/>
<accession>A0A1W7CUP5</accession>
<keyword evidence="4" id="KW-1185">Reference proteome</keyword>
<evidence type="ECO:0000259" key="2">
    <source>
        <dbReference type="Pfam" id="PF21836"/>
    </source>
</evidence>
<feature type="region of interest" description="Disordered" evidence="1">
    <location>
        <begin position="1"/>
        <end position="20"/>
    </location>
</feature>
<dbReference type="EMBL" id="CP021121">
    <property type="protein sequence ID" value="ARQ68523.1"/>
    <property type="molecule type" value="Genomic_DNA"/>
</dbReference>
<dbReference type="RefSeq" id="WP_086158031.1">
    <property type="nucleotide sequence ID" value="NZ_CP021121.1"/>
</dbReference>
<feature type="domain" description="DUF6895" evidence="2">
    <location>
        <begin position="28"/>
        <end position="305"/>
    </location>
</feature>